<dbReference type="InterPro" id="IPR017978">
    <property type="entry name" value="GPCR_3_C"/>
</dbReference>
<dbReference type="InterPro" id="IPR011500">
    <property type="entry name" value="GPCR_3_9-Cys_dom"/>
</dbReference>
<dbReference type="FunFam" id="3.40.50.2300:FF:000016">
    <property type="entry name" value="Taste 1 receptor member 2"/>
    <property type="match status" value="3"/>
</dbReference>
<dbReference type="Gene3D" id="2.10.50.30">
    <property type="entry name" value="GPCR, family 3, nine cysteines domain"/>
    <property type="match status" value="4"/>
</dbReference>
<organism evidence="14 15">
    <name type="scientific">Labeo rohita</name>
    <name type="common">Indian major carp</name>
    <name type="synonym">Cyprinus rohita</name>
    <dbReference type="NCBI Taxonomy" id="84645"/>
    <lineage>
        <taxon>Eukaryota</taxon>
        <taxon>Metazoa</taxon>
        <taxon>Chordata</taxon>
        <taxon>Craniata</taxon>
        <taxon>Vertebrata</taxon>
        <taxon>Euteleostomi</taxon>
        <taxon>Actinopterygii</taxon>
        <taxon>Neopterygii</taxon>
        <taxon>Teleostei</taxon>
        <taxon>Ostariophysi</taxon>
        <taxon>Cypriniformes</taxon>
        <taxon>Cyprinidae</taxon>
        <taxon>Labeoninae</taxon>
        <taxon>Labeonini</taxon>
        <taxon>Labeo</taxon>
    </lineage>
</organism>
<protein>
    <submittedName>
        <fullName evidence="14">Extracellular calcium-sensing receptor-like protein</fullName>
    </submittedName>
</protein>
<evidence type="ECO:0000256" key="10">
    <source>
        <dbReference type="ARBA" id="ARBA00023180"/>
    </source>
</evidence>
<gene>
    <name evidence="14" type="ORF">ROHU_015902</name>
</gene>
<evidence type="ECO:0000256" key="3">
    <source>
        <dbReference type="ARBA" id="ARBA00022475"/>
    </source>
</evidence>
<comment type="caution">
    <text evidence="14">The sequence shown here is derived from an EMBL/GenBank/DDBJ whole genome shotgun (WGS) entry which is preliminary data.</text>
</comment>
<dbReference type="Pfam" id="PF00003">
    <property type="entry name" value="7tm_3"/>
    <property type="match status" value="1"/>
</dbReference>
<keyword evidence="9 14" id="KW-0675">Receptor</keyword>
<keyword evidence="8 12" id="KW-0472">Membrane</keyword>
<comment type="similarity">
    <text evidence="2">Belongs to the G-protein coupled receptor 3 family.</text>
</comment>
<dbReference type="InterPro" id="IPR000337">
    <property type="entry name" value="GPCR_3"/>
</dbReference>
<dbReference type="PRINTS" id="PR00248">
    <property type="entry name" value="GPCRMGR"/>
</dbReference>
<dbReference type="InterPro" id="IPR036397">
    <property type="entry name" value="RNaseH_sf"/>
</dbReference>
<keyword evidence="5" id="KW-0732">Signal</keyword>
<dbReference type="Proteomes" id="UP000290572">
    <property type="component" value="Unassembled WGS sequence"/>
</dbReference>
<keyword evidence="6 12" id="KW-1133">Transmembrane helix</keyword>
<evidence type="ECO:0000256" key="4">
    <source>
        <dbReference type="ARBA" id="ARBA00022692"/>
    </source>
</evidence>
<dbReference type="EMBL" id="QBIY01011305">
    <property type="protein sequence ID" value="RXN33006.1"/>
    <property type="molecule type" value="Genomic_DNA"/>
</dbReference>
<feature type="transmembrane region" description="Helical" evidence="12">
    <location>
        <begin position="1736"/>
        <end position="1759"/>
    </location>
</feature>
<dbReference type="InterPro" id="IPR038550">
    <property type="entry name" value="GPCR_3_9-Cys_sf"/>
</dbReference>
<evidence type="ECO:0000256" key="1">
    <source>
        <dbReference type="ARBA" id="ARBA00004651"/>
    </source>
</evidence>
<sequence>MVFAIEEINNRADILPGVSLGYKIYDSCGSIEMALRASLSLVNGENASQLSCQRPNTIQAIIAETYSTPTIAISATVGPLHLPVISHFATCACLSDKKKHPSFFRTIPSDYYQSQALAKLVKYFGWTWVGALCSNNDYGNNGMNTFIKAATEFGVCVEFSEAFFKTDPREEILRIVDIVKKSSSKVIVAFVSYADMEILLGEIAQQNITGLQWIGSESWISDMNIATGKWQQILRGSMGFAIPKAEIRGLKHFLTKLNPSSDIDLHKELWETIFQCKLPIQETTGSQIMCKGNESLNNVQNQYTDVTELQIPNNVYKAVYAVAYALNSTLSCSKWDSNQSKCLEKVNNTWQVLNALREVSFFTKTGEKVFFDKNGDPAARFDLRAFRWTQVMMFAIDEINQNEGLLPNISLGYKIMDSCASPTNVLRAAFTLVSYFSTCACLSDRRKYPSFFRTIPSDYYQAKALASLVKRYGWTWIGALQSDNDYGKNGISAFTKEVEKMGVCIAFVGTILRTYPQSKIIEVVELIKKSTVKVILAFVPEGDLYPLMREIVKQNITGIQWIASEAWVTAARPSTPEMFKFFGGTVGFVVRKMAMPKLGTYLKNISPYFPSQSPFISDFWETMVGCKPCLNSEPLPSANVTLYSQMCTGEEKLNYTDKFFDVTQRVNFVDEYGENVFFDENGDPPASYEVINWQLREGEIPKAVCSDTCPNGTRKAQIKGRPVCCFDCVPCADGSISNTTGAADCILCPEEYWSNERRDNFTPRALRWMQTMIFAVKEINQRQDLLPNLSLGYHIKDSGDDIPVSVKRGILKEPRVLRTAMDTPDAASPTITGLGCFCMSSQLCPLPFSGCPLTRRRDLFTDTAQKAVLAVLNGQDVVQSFICSGASPLLGLIGESGSSQSIVVSRTLEPFRIPMVPVSVCSNSCTPGFRKAVRRGQPLCCFDCVPCDIGKISNQTDSIDCLLCPEDYWSNVNGTICVPKVIEFLSHDAMGITLTVIAVVGAFLTLTVLVIFLYNKGTPIVRVNNSELSFFILLSLTLCFLCALVFIGEPTSSSCMLRHTAFSITFCLCISCILGKTLVVLAAFTATRPGNNIMKWLGPTQQRIIIFSCTLVQVVICTAWLTVSPPFPYRNTTYQQSKIILDCSVGSDLAFWCVLGYIGLLACVCFFLAFLARKLPGNFNEAKYITFSMLIFCAVWLAFVPAYVSSPGDRKQFPTFFRVVPSDDYQVKAVAQLLKRFDWTWIGVVTEDDDYGRFALQGLKREIENTNICLAYHEMIPKDHTQEQVLKILKVMKESTAKVPVSVCSNSCTPGFRKAVRRGQPLCCFDCVPCDIGKISNQTDSIDCLSCPEDYWSNVNGTICVPKVIEFLSHDAMGITLTVIAVAGAFLTLTVLISYFSTCACLSDRKQFPTFFRVVPSDDYQVKAVAQLLKRFDWTWIGVVTEDHDYGRFALQGLKREIENTNICLAYHEMIPKDYTQEQVLKILKVMKESTAKVVVVFSGEGEFYPFLREFVTQNITGIQWIASEAWVTASILAETYPFLDGTIGFAVRQGHIPGLQDYLKKVTPEKYPSNPQVQELWEALYGCSPSTSSLNSHLPSCTGKETLREEHSAYMNTSSPRVAYNVYKAVYAFAHSLHNLIHCVPGDGPFENFSCANLNNVFPWQVPVSVCSNSCTPGFRKAVRRGQPLCCFDCVPCDIGKISNQTDSIDCLSCPEDYWSNVNGTICVPKVIEFLSHDAMGITLTVIAVAGAFLTLTVLIYMEFNRIAAISEDGVVGRRPCVGSYNAALIIAFLDELNQAHPQFLALHLPPYSPFLNPIEEFFSTWRWKVYDRHPHEQVTLLQAMDDACNDITADQCQAWIRHARRFFPRCLANENIHCDVDENLWPNPQDRVDGNIDP</sequence>
<feature type="domain" description="G-protein coupled receptors family 3 profile" evidence="13">
    <location>
        <begin position="990"/>
        <end position="1209"/>
    </location>
</feature>
<dbReference type="PROSITE" id="PS00981">
    <property type="entry name" value="G_PROTEIN_RECEP_F3_3"/>
    <property type="match status" value="1"/>
</dbReference>
<dbReference type="GO" id="GO:0003676">
    <property type="term" value="F:nucleic acid binding"/>
    <property type="evidence" value="ECO:0007669"/>
    <property type="project" value="InterPro"/>
</dbReference>
<dbReference type="Gene3D" id="3.40.50.2300">
    <property type="match status" value="6"/>
</dbReference>
<feature type="transmembrane region" description="Helical" evidence="12">
    <location>
        <begin position="1372"/>
        <end position="1396"/>
    </location>
</feature>
<keyword evidence="4 12" id="KW-0812">Transmembrane</keyword>
<evidence type="ECO:0000256" key="9">
    <source>
        <dbReference type="ARBA" id="ARBA00023170"/>
    </source>
</evidence>
<evidence type="ECO:0000259" key="13">
    <source>
        <dbReference type="PROSITE" id="PS50259"/>
    </source>
</evidence>
<feature type="transmembrane region" description="Helical" evidence="12">
    <location>
        <begin position="1026"/>
        <end position="1048"/>
    </location>
</feature>
<dbReference type="SUPFAM" id="SSF53822">
    <property type="entry name" value="Periplasmic binding protein-like I"/>
    <property type="match status" value="5"/>
</dbReference>
<dbReference type="InterPro" id="IPR001828">
    <property type="entry name" value="ANF_lig-bd_rcpt"/>
</dbReference>
<feature type="transmembrane region" description="Helical" evidence="12">
    <location>
        <begin position="1060"/>
        <end position="1084"/>
    </location>
</feature>
<accession>A0A498NMK3</accession>
<keyword evidence="10" id="KW-0325">Glycoprotein</keyword>
<dbReference type="PANTHER" id="PTHR24061:SF504">
    <property type="entry name" value="EXTRACELLULAR CALCIUM-SENSING RECEPTOR ISOFORM X2-RELATED"/>
    <property type="match status" value="1"/>
</dbReference>
<dbReference type="Gene3D" id="3.30.420.10">
    <property type="entry name" value="Ribonuclease H-like superfamily/Ribonuclease H"/>
    <property type="match status" value="1"/>
</dbReference>
<keyword evidence="11" id="KW-0807">Transducer</keyword>
<dbReference type="Pfam" id="PF01094">
    <property type="entry name" value="ANF_receptor"/>
    <property type="match status" value="3"/>
</dbReference>
<keyword evidence="3" id="KW-1003">Cell membrane</keyword>
<proteinExistence type="inferred from homology"/>
<dbReference type="GO" id="GO:0004930">
    <property type="term" value="F:G protein-coupled receptor activity"/>
    <property type="evidence" value="ECO:0007669"/>
    <property type="project" value="UniProtKB-KW"/>
</dbReference>
<evidence type="ECO:0000313" key="15">
    <source>
        <dbReference type="Proteomes" id="UP000290572"/>
    </source>
</evidence>
<evidence type="ECO:0000256" key="8">
    <source>
        <dbReference type="ARBA" id="ARBA00023136"/>
    </source>
</evidence>
<dbReference type="InterPro" id="IPR017979">
    <property type="entry name" value="GPCR_3_CS"/>
</dbReference>
<dbReference type="PANTHER" id="PTHR24061">
    <property type="entry name" value="CALCIUM-SENSING RECEPTOR-RELATED"/>
    <property type="match status" value="1"/>
</dbReference>
<dbReference type="PROSITE" id="PS50259">
    <property type="entry name" value="G_PROTEIN_RECEP_F3_4"/>
    <property type="match status" value="1"/>
</dbReference>
<keyword evidence="7" id="KW-0297">G-protein coupled receptor</keyword>
<reference evidence="14 15" key="1">
    <citation type="submission" date="2018-03" db="EMBL/GenBank/DDBJ databases">
        <title>Draft genome sequence of Rohu Carp (Labeo rohita).</title>
        <authorList>
            <person name="Das P."/>
            <person name="Kushwaha B."/>
            <person name="Joshi C.G."/>
            <person name="Kumar D."/>
            <person name="Nagpure N.S."/>
            <person name="Sahoo L."/>
            <person name="Das S.P."/>
            <person name="Bit A."/>
            <person name="Patnaik S."/>
            <person name="Meher P.K."/>
            <person name="Jayasankar P."/>
            <person name="Koringa P.G."/>
            <person name="Patel N.V."/>
            <person name="Hinsu A.T."/>
            <person name="Kumar R."/>
            <person name="Pandey M."/>
            <person name="Agarwal S."/>
            <person name="Srivastava S."/>
            <person name="Singh M."/>
            <person name="Iquebal M.A."/>
            <person name="Jaiswal S."/>
            <person name="Angadi U.B."/>
            <person name="Kumar N."/>
            <person name="Raza M."/>
            <person name="Shah T.M."/>
            <person name="Rai A."/>
            <person name="Jena J.K."/>
        </authorList>
    </citation>
    <scope>NUCLEOTIDE SEQUENCE [LARGE SCALE GENOMIC DNA]</scope>
    <source>
        <strain evidence="14">DASCIFA01</strain>
        <tissue evidence="14">Testis</tissue>
    </source>
</reference>
<dbReference type="CDD" id="cd15283">
    <property type="entry name" value="7tmC_V2R_pheromone"/>
    <property type="match status" value="1"/>
</dbReference>
<evidence type="ECO:0000313" key="14">
    <source>
        <dbReference type="EMBL" id="RXN33006.1"/>
    </source>
</evidence>
<feature type="transmembrane region" description="Helical" evidence="12">
    <location>
        <begin position="1104"/>
        <end position="1123"/>
    </location>
</feature>
<keyword evidence="15" id="KW-1185">Reference proteome</keyword>
<evidence type="ECO:0000256" key="5">
    <source>
        <dbReference type="ARBA" id="ARBA00022729"/>
    </source>
</evidence>
<evidence type="ECO:0000256" key="7">
    <source>
        <dbReference type="ARBA" id="ARBA00023040"/>
    </source>
</evidence>
<dbReference type="PRINTS" id="PR00592">
    <property type="entry name" value="CASENSINGR"/>
</dbReference>
<dbReference type="GO" id="GO:0005886">
    <property type="term" value="C:plasma membrane"/>
    <property type="evidence" value="ECO:0007669"/>
    <property type="project" value="UniProtKB-SubCell"/>
</dbReference>
<feature type="transmembrane region" description="Helical" evidence="12">
    <location>
        <begin position="989"/>
        <end position="1014"/>
    </location>
</feature>
<dbReference type="InterPro" id="IPR028082">
    <property type="entry name" value="Peripla_BP_I"/>
</dbReference>
<dbReference type="InterPro" id="IPR000068">
    <property type="entry name" value="GPCR_3_Ca_sens_rcpt-rel"/>
</dbReference>
<comment type="subcellular location">
    <subcellularLocation>
        <location evidence="1">Cell membrane</location>
        <topology evidence="1">Multi-pass membrane protein</topology>
    </subcellularLocation>
</comment>
<evidence type="ECO:0000256" key="6">
    <source>
        <dbReference type="ARBA" id="ARBA00022989"/>
    </source>
</evidence>
<evidence type="ECO:0000256" key="12">
    <source>
        <dbReference type="SAM" id="Phobius"/>
    </source>
</evidence>
<feature type="transmembrane region" description="Helical" evidence="12">
    <location>
        <begin position="1149"/>
        <end position="1172"/>
    </location>
</feature>
<dbReference type="FunFam" id="2.10.50.30:FF:000002">
    <property type="entry name" value="Vomeronasal 2 receptor, h1"/>
    <property type="match status" value="4"/>
</dbReference>
<dbReference type="STRING" id="84645.A0A498NMK3"/>
<name>A0A498NMK3_LABRO</name>
<dbReference type="SMART" id="SM01411">
    <property type="entry name" value="Ephrin_rec_like"/>
    <property type="match status" value="4"/>
</dbReference>
<dbReference type="Pfam" id="PF07562">
    <property type="entry name" value="NCD3G"/>
    <property type="match status" value="4"/>
</dbReference>
<evidence type="ECO:0000256" key="11">
    <source>
        <dbReference type="ARBA" id="ARBA00023224"/>
    </source>
</evidence>
<feature type="transmembrane region" description="Helical" evidence="12">
    <location>
        <begin position="1184"/>
        <end position="1204"/>
    </location>
</feature>
<evidence type="ECO:0000256" key="2">
    <source>
        <dbReference type="ARBA" id="ARBA00007242"/>
    </source>
</evidence>